<accession>C3PGC3</accession>
<protein>
    <recommendedName>
        <fullName evidence="3">FCS-type domain-containing protein</fullName>
    </recommendedName>
</protein>
<dbReference type="KEGG" id="car:cauri_1284"/>
<proteinExistence type="predicted"/>
<name>C3PGC3_CORA7</name>
<evidence type="ECO:0008006" key="3">
    <source>
        <dbReference type="Google" id="ProtNLM"/>
    </source>
</evidence>
<gene>
    <name evidence="1" type="ordered locus">cauri_1284</name>
</gene>
<dbReference type="EMBL" id="CP001601">
    <property type="protein sequence ID" value="ACP32877.1"/>
    <property type="molecule type" value="Genomic_DNA"/>
</dbReference>
<keyword evidence="2" id="KW-1185">Reference proteome</keyword>
<evidence type="ECO:0000313" key="1">
    <source>
        <dbReference type="EMBL" id="ACP32877.1"/>
    </source>
</evidence>
<dbReference type="STRING" id="548476.cauri_1284"/>
<sequence length="122" mass="13376">MCEVIGTQDPQPGKPTRRGSATCQWCGKEIAQGGRGRPRKFCSPSCKQRAYEQRHNVAGTPIPANAVILTPERADRLRDGLFELRCCAEDVATAASESASAEEMEELCAELVTLARKLEELR</sequence>
<evidence type="ECO:0000313" key="2">
    <source>
        <dbReference type="Proteomes" id="UP000002077"/>
    </source>
</evidence>
<dbReference type="Proteomes" id="UP000002077">
    <property type="component" value="Chromosome"/>
</dbReference>
<dbReference type="eggNOG" id="ENOG5033065">
    <property type="taxonomic scope" value="Bacteria"/>
</dbReference>
<reference evidence="1 2" key="1">
    <citation type="journal article" date="2010" name="BMC Genomics">
        <title>Complete genome sequence and lifestyle of black-pigmented Corynebacterium aurimucosum ATCC 700975 (formerly C. nigricans CN-1) isolated from a vaginal swab of a woman with spontaneous abortion.</title>
        <authorList>
            <person name="Trost E."/>
            <person name="Gotker S."/>
            <person name="Schneider J."/>
            <person name="Schneiker-Bekel S."/>
            <person name="Szczepanowski R."/>
            <person name="Tilker A."/>
            <person name="Viehoever P."/>
            <person name="Arnold W."/>
            <person name="Bekel T."/>
            <person name="Blom J."/>
            <person name="Gartemann K.H."/>
            <person name="Linke B."/>
            <person name="Goesmann A."/>
            <person name="Puhler A."/>
            <person name="Shukla S.K."/>
            <person name="Tauch A."/>
        </authorList>
    </citation>
    <scope>NUCLEOTIDE SEQUENCE [LARGE SCALE GENOMIC DNA]</scope>
    <source>
        <strain evidence="2">ATCC 700975 / DSM 44827 / CIP 107346 / CN-1</strain>
    </source>
</reference>
<dbReference type="AlphaFoldDB" id="C3PGC3"/>
<organism evidence="1 2">
    <name type="scientific">Corynebacterium aurimucosum (strain ATCC 700975 / DSM 44827 / CIP 107346 / CN-1)</name>
    <name type="common">Corynebacterium nigricans</name>
    <dbReference type="NCBI Taxonomy" id="548476"/>
    <lineage>
        <taxon>Bacteria</taxon>
        <taxon>Bacillati</taxon>
        <taxon>Actinomycetota</taxon>
        <taxon>Actinomycetes</taxon>
        <taxon>Mycobacteriales</taxon>
        <taxon>Corynebacteriaceae</taxon>
        <taxon>Corynebacterium</taxon>
    </lineage>
</organism>
<dbReference type="HOGENOM" id="CLU_143964_0_0_11"/>